<evidence type="ECO:0000256" key="3">
    <source>
        <dbReference type="ARBA" id="ARBA00020552"/>
    </source>
</evidence>
<organism evidence="8 9">
    <name type="scientific">Hoeflea poritis</name>
    <dbReference type="NCBI Taxonomy" id="2993659"/>
    <lineage>
        <taxon>Bacteria</taxon>
        <taxon>Pseudomonadati</taxon>
        <taxon>Pseudomonadota</taxon>
        <taxon>Alphaproteobacteria</taxon>
        <taxon>Hyphomicrobiales</taxon>
        <taxon>Rhizobiaceae</taxon>
        <taxon>Hoeflea</taxon>
    </lineage>
</organism>
<comment type="subcellular location">
    <subcellularLocation>
        <location evidence="1">Membrane</location>
        <topology evidence="1">Single-pass membrane protein</topology>
    </subcellularLocation>
</comment>
<keyword evidence="5" id="KW-0430">Lectin</keyword>
<dbReference type="RefSeq" id="WP_271090172.1">
    <property type="nucleotide sequence ID" value="NZ_JAPJZH010000008.1"/>
</dbReference>
<evidence type="ECO:0000313" key="8">
    <source>
        <dbReference type="EMBL" id="MDA4846422.1"/>
    </source>
</evidence>
<evidence type="ECO:0000256" key="2">
    <source>
        <dbReference type="ARBA" id="ARBA00010270"/>
    </source>
</evidence>
<evidence type="ECO:0000256" key="6">
    <source>
        <dbReference type="ARBA" id="ARBA00025321"/>
    </source>
</evidence>
<evidence type="ECO:0000256" key="1">
    <source>
        <dbReference type="ARBA" id="ARBA00004167"/>
    </source>
</evidence>
<keyword evidence="7" id="KW-1133">Transmembrane helix</keyword>
<evidence type="ECO:0000256" key="7">
    <source>
        <dbReference type="SAM" id="Phobius"/>
    </source>
</evidence>
<keyword evidence="7" id="KW-0472">Membrane</keyword>
<comment type="function">
    <text evidence="6">Has immunoglobulin-binding and hemagglutination properties, and can bind to mannose. Essential for virulence. May be involved in LPS biosynthesis or polysaccharide transport.</text>
</comment>
<keyword evidence="4" id="KW-1003">Cell membrane</keyword>
<proteinExistence type="inferred from homology"/>
<dbReference type="Proteomes" id="UP001148313">
    <property type="component" value="Unassembled WGS sequence"/>
</dbReference>
<evidence type="ECO:0000256" key="4">
    <source>
        <dbReference type="ARBA" id="ARBA00022475"/>
    </source>
</evidence>
<name>A0ABT4VNY2_9HYPH</name>
<reference evidence="8" key="1">
    <citation type="submission" date="2022-11" db="EMBL/GenBank/DDBJ databases">
        <title>Hoeflea poritis sp. nov., isolated from scleractinian coral Porites lutea.</title>
        <authorList>
            <person name="Zhang G."/>
            <person name="Wei Q."/>
            <person name="Cai L."/>
        </authorList>
    </citation>
    <scope>NUCLEOTIDE SEQUENCE</scope>
    <source>
        <strain evidence="8">E7-10</strain>
    </source>
</reference>
<dbReference type="Pfam" id="PF07886">
    <property type="entry name" value="BA14K"/>
    <property type="match status" value="1"/>
</dbReference>
<comment type="similarity">
    <text evidence="2">Belongs to the BA14k family.</text>
</comment>
<keyword evidence="9" id="KW-1185">Reference proteome</keyword>
<evidence type="ECO:0000256" key="5">
    <source>
        <dbReference type="ARBA" id="ARBA00022734"/>
    </source>
</evidence>
<feature type="transmembrane region" description="Helical" evidence="7">
    <location>
        <begin position="37"/>
        <end position="55"/>
    </location>
</feature>
<keyword evidence="7" id="KW-0812">Transmembrane</keyword>
<dbReference type="InterPro" id="IPR012413">
    <property type="entry name" value="BA14K"/>
</dbReference>
<evidence type="ECO:0000313" key="9">
    <source>
        <dbReference type="Proteomes" id="UP001148313"/>
    </source>
</evidence>
<sequence length="145" mass="16886">MSVLFRSLAIVMVGIGALAMAVPDAAAGKKYRYKNNGANFAAGVFTGLVIGGIVANSGRHGRYHCYNGYCNGRYYKRNYYPKPYYGPRYYGRTYGPRYQYRPAPRRIYVSQQHINYCYRKYRSYRAYDNTFQPYHGPRKQCRSPY</sequence>
<accession>A0ABT4VNY2</accession>
<dbReference type="EMBL" id="JAPJZH010000008">
    <property type="protein sequence ID" value="MDA4846422.1"/>
    <property type="molecule type" value="Genomic_DNA"/>
</dbReference>
<protein>
    <recommendedName>
        <fullName evidence="3">Lectin-like protein BA14k</fullName>
    </recommendedName>
</protein>
<comment type="caution">
    <text evidence="8">The sequence shown here is derived from an EMBL/GenBank/DDBJ whole genome shotgun (WGS) entry which is preliminary data.</text>
</comment>
<gene>
    <name evidence="8" type="ORF">OOZ53_13735</name>
</gene>